<proteinExistence type="predicted"/>
<reference evidence="1" key="1">
    <citation type="submission" date="2018-05" db="EMBL/GenBank/DDBJ databases">
        <title>Draft genome of Mucuna pruriens seed.</title>
        <authorList>
            <person name="Nnadi N.E."/>
            <person name="Vos R."/>
            <person name="Hasami M.H."/>
            <person name="Devisetty U.K."/>
            <person name="Aguiy J.C."/>
        </authorList>
    </citation>
    <scope>NUCLEOTIDE SEQUENCE [LARGE SCALE GENOMIC DNA]</scope>
    <source>
        <strain evidence="1">JCA_2017</strain>
    </source>
</reference>
<name>A0A371EV30_MUCPR</name>
<evidence type="ECO:0000313" key="1">
    <source>
        <dbReference type="EMBL" id="RDX69836.1"/>
    </source>
</evidence>
<keyword evidence="2" id="KW-1185">Reference proteome</keyword>
<dbReference type="CDD" id="cd09272">
    <property type="entry name" value="RNase_HI_RT_Ty1"/>
    <property type="match status" value="1"/>
</dbReference>
<dbReference type="AlphaFoldDB" id="A0A371EV30"/>
<organism evidence="1 2">
    <name type="scientific">Mucuna pruriens</name>
    <name type="common">Velvet bean</name>
    <name type="synonym">Dolichos pruriens</name>
    <dbReference type="NCBI Taxonomy" id="157652"/>
    <lineage>
        <taxon>Eukaryota</taxon>
        <taxon>Viridiplantae</taxon>
        <taxon>Streptophyta</taxon>
        <taxon>Embryophyta</taxon>
        <taxon>Tracheophyta</taxon>
        <taxon>Spermatophyta</taxon>
        <taxon>Magnoliopsida</taxon>
        <taxon>eudicotyledons</taxon>
        <taxon>Gunneridae</taxon>
        <taxon>Pentapetalae</taxon>
        <taxon>rosids</taxon>
        <taxon>fabids</taxon>
        <taxon>Fabales</taxon>
        <taxon>Fabaceae</taxon>
        <taxon>Papilionoideae</taxon>
        <taxon>50 kb inversion clade</taxon>
        <taxon>NPAAA clade</taxon>
        <taxon>indigoferoid/millettioid clade</taxon>
        <taxon>Phaseoleae</taxon>
        <taxon>Mucuna</taxon>
    </lineage>
</organism>
<feature type="non-terminal residue" evidence="1">
    <location>
        <position position="1"/>
    </location>
</feature>
<evidence type="ECO:0008006" key="3">
    <source>
        <dbReference type="Google" id="ProtNLM"/>
    </source>
</evidence>
<dbReference type="OrthoDB" id="1414623at2759"/>
<accession>A0A371EV30</accession>
<comment type="caution">
    <text evidence="1">The sequence shown here is derived from an EMBL/GenBank/DDBJ whole genome shotgun (WGS) entry which is preliminary data.</text>
</comment>
<evidence type="ECO:0000313" key="2">
    <source>
        <dbReference type="Proteomes" id="UP000257109"/>
    </source>
</evidence>
<dbReference type="Proteomes" id="UP000257109">
    <property type="component" value="Unassembled WGS sequence"/>
</dbReference>
<sequence>MRTKEYVLTYQNFEGLEIIEYSDSDFVGCQDSKRSMFGYLVKHTLIAYSTMVMEFVACFEVSNHVIWLPTLSLFERPLKFCCDNTSAIIYSNNNRSSTKSKFINIKAILTTSKSVTKDPNGEKGNSRLYYISLRT</sequence>
<gene>
    <name evidence="1" type="ORF">CR513_50994</name>
</gene>
<protein>
    <recommendedName>
        <fullName evidence="3">Copia protein</fullName>
    </recommendedName>
</protein>
<dbReference type="EMBL" id="QJKJ01011945">
    <property type="protein sequence ID" value="RDX69836.1"/>
    <property type="molecule type" value="Genomic_DNA"/>
</dbReference>